<evidence type="ECO:0000313" key="1">
    <source>
        <dbReference type="EMBL" id="EKY26576.1"/>
    </source>
</evidence>
<name>L1QF52_9CLOT</name>
<reference evidence="1 2" key="1">
    <citation type="submission" date="2012-05" db="EMBL/GenBank/DDBJ databases">
        <authorList>
            <person name="Weinstock G."/>
            <person name="Sodergren E."/>
            <person name="Lobos E.A."/>
            <person name="Fulton L."/>
            <person name="Fulton R."/>
            <person name="Courtney L."/>
            <person name="Fronick C."/>
            <person name="O'Laughlin M."/>
            <person name="Godfrey J."/>
            <person name="Wilson R.M."/>
            <person name="Miner T."/>
            <person name="Farmer C."/>
            <person name="Delehaunty K."/>
            <person name="Cordes M."/>
            <person name="Minx P."/>
            <person name="Tomlinson C."/>
            <person name="Chen J."/>
            <person name="Wollam A."/>
            <person name="Pepin K.H."/>
            <person name="Bhonagiri V."/>
            <person name="Zhang X."/>
            <person name="Suruliraj S."/>
            <person name="Warren W."/>
            <person name="Mitreva M."/>
            <person name="Mardis E.R."/>
            <person name="Wilson R.K."/>
        </authorList>
    </citation>
    <scope>NUCLEOTIDE SEQUENCE [LARGE SCALE GENOMIC DNA]</scope>
    <source>
        <strain evidence="1 2">DSM 1785</strain>
    </source>
</reference>
<dbReference type="HOGENOM" id="CLU_2823458_0_0_9"/>
<dbReference type="EMBL" id="AMEZ01000053">
    <property type="protein sequence ID" value="EKY26576.1"/>
    <property type="molecule type" value="Genomic_DNA"/>
</dbReference>
<sequence length="66" mass="7667">MIKQQIKEFKEKYGSSTAWISGKIGIDRSILSTYLSDTAKRELNISQVIKIEEGWNNFKSTLEEKR</sequence>
<proteinExistence type="predicted"/>
<accession>L1QF52</accession>
<comment type="caution">
    <text evidence="1">The sequence shown here is derived from an EMBL/GenBank/DDBJ whole genome shotgun (WGS) entry which is preliminary data.</text>
</comment>
<dbReference type="PATRIC" id="fig|545697.3.peg.1732"/>
<keyword evidence="2" id="KW-1185">Reference proteome</keyword>
<dbReference type="Proteomes" id="UP000010420">
    <property type="component" value="Unassembled WGS sequence"/>
</dbReference>
<evidence type="ECO:0000313" key="2">
    <source>
        <dbReference type="Proteomes" id="UP000010420"/>
    </source>
</evidence>
<dbReference type="RefSeq" id="WP_005213402.1">
    <property type="nucleotide sequence ID" value="NZ_KB291645.1"/>
</dbReference>
<organism evidence="1 2">
    <name type="scientific">Clostridium celatum DSM 1785</name>
    <dbReference type="NCBI Taxonomy" id="545697"/>
    <lineage>
        <taxon>Bacteria</taxon>
        <taxon>Bacillati</taxon>
        <taxon>Bacillota</taxon>
        <taxon>Clostridia</taxon>
        <taxon>Eubacteriales</taxon>
        <taxon>Clostridiaceae</taxon>
        <taxon>Clostridium</taxon>
    </lineage>
</organism>
<protein>
    <recommendedName>
        <fullName evidence="3">HTH cro/C1-type domain-containing protein</fullName>
    </recommendedName>
</protein>
<evidence type="ECO:0008006" key="3">
    <source>
        <dbReference type="Google" id="ProtNLM"/>
    </source>
</evidence>
<gene>
    <name evidence="1" type="ORF">HMPREF0216_01761</name>
</gene>
<dbReference type="AlphaFoldDB" id="L1QF52"/>